<protein>
    <submittedName>
        <fullName evidence="1">Uncharacterized protein</fullName>
    </submittedName>
</protein>
<dbReference type="Proteomes" id="UP001321473">
    <property type="component" value="Unassembled WGS sequence"/>
</dbReference>
<organism evidence="1 2">
    <name type="scientific">Amblyomma americanum</name>
    <name type="common">Lone star tick</name>
    <dbReference type="NCBI Taxonomy" id="6943"/>
    <lineage>
        <taxon>Eukaryota</taxon>
        <taxon>Metazoa</taxon>
        <taxon>Ecdysozoa</taxon>
        <taxon>Arthropoda</taxon>
        <taxon>Chelicerata</taxon>
        <taxon>Arachnida</taxon>
        <taxon>Acari</taxon>
        <taxon>Parasitiformes</taxon>
        <taxon>Ixodida</taxon>
        <taxon>Ixodoidea</taxon>
        <taxon>Ixodidae</taxon>
        <taxon>Amblyomminae</taxon>
        <taxon>Amblyomma</taxon>
    </lineage>
</organism>
<evidence type="ECO:0000313" key="2">
    <source>
        <dbReference type="Proteomes" id="UP001321473"/>
    </source>
</evidence>
<dbReference type="EMBL" id="JARKHS020034644">
    <property type="protein sequence ID" value="KAK8757951.1"/>
    <property type="molecule type" value="Genomic_DNA"/>
</dbReference>
<accession>A0AAQ4D661</accession>
<keyword evidence="2" id="KW-1185">Reference proteome</keyword>
<comment type="caution">
    <text evidence="1">The sequence shown here is derived from an EMBL/GenBank/DDBJ whole genome shotgun (WGS) entry which is preliminary data.</text>
</comment>
<evidence type="ECO:0000313" key="1">
    <source>
        <dbReference type="EMBL" id="KAK8757951.1"/>
    </source>
</evidence>
<dbReference type="AlphaFoldDB" id="A0AAQ4D661"/>
<reference evidence="1 2" key="1">
    <citation type="journal article" date="2023" name="Arcadia Sci">
        <title>De novo assembly of a long-read Amblyomma americanum tick genome.</title>
        <authorList>
            <person name="Chou S."/>
            <person name="Poskanzer K.E."/>
            <person name="Rollins M."/>
            <person name="Thuy-Boun P.S."/>
        </authorList>
    </citation>
    <scope>NUCLEOTIDE SEQUENCE [LARGE SCALE GENOMIC DNA]</scope>
    <source>
        <strain evidence="1">F_SG_1</strain>
        <tissue evidence="1">Salivary glands</tissue>
    </source>
</reference>
<sequence>DMGRRRVSLEMILEMTRRKRTNQFLFLTPLELPHIDSLQNVNIVMMPNPTRKRPAAIEDADENDDQP</sequence>
<proteinExistence type="predicted"/>
<name>A0AAQ4D661_AMBAM</name>
<gene>
    <name evidence="1" type="ORF">V5799_004415</name>
</gene>
<feature type="non-terminal residue" evidence="1">
    <location>
        <position position="1"/>
    </location>
</feature>